<dbReference type="InterPro" id="IPR004358">
    <property type="entry name" value="Sig_transdc_His_kin-like_C"/>
</dbReference>
<dbReference type="NCBIfam" id="TIGR00229">
    <property type="entry name" value="sensory_box"/>
    <property type="match status" value="1"/>
</dbReference>
<dbReference type="GO" id="GO:0016020">
    <property type="term" value="C:membrane"/>
    <property type="evidence" value="ECO:0007669"/>
    <property type="project" value="UniProtKB-SubCell"/>
</dbReference>
<dbReference type="PANTHER" id="PTHR42878:SF15">
    <property type="entry name" value="BACTERIOPHYTOCHROME"/>
    <property type="match status" value="1"/>
</dbReference>
<keyword evidence="7" id="KW-0547">Nucleotide-binding</keyword>
<evidence type="ECO:0000256" key="1">
    <source>
        <dbReference type="ARBA" id="ARBA00000085"/>
    </source>
</evidence>
<keyword evidence="13" id="KW-0175">Coiled coil</keyword>
<dbReference type="InterPro" id="IPR005467">
    <property type="entry name" value="His_kinase_dom"/>
</dbReference>
<evidence type="ECO:0000259" key="15">
    <source>
        <dbReference type="PROSITE" id="PS50109"/>
    </source>
</evidence>
<dbReference type="InterPro" id="IPR025201">
    <property type="entry name" value="KdpD_TM"/>
</dbReference>
<comment type="subcellular location">
    <subcellularLocation>
        <location evidence="2">Membrane</location>
        <topology evidence="2">Multi-pass membrane protein</topology>
    </subcellularLocation>
</comment>
<dbReference type="Gene3D" id="1.20.120.620">
    <property type="entry name" value="Backbone structure of the membrane domain of e. Coli histidine kinase receptor kdpd"/>
    <property type="match status" value="1"/>
</dbReference>
<dbReference type="InterPro" id="IPR000700">
    <property type="entry name" value="PAS-assoc_C"/>
</dbReference>
<dbReference type="STRING" id="62928.azo2456"/>
<dbReference type="Pfam" id="PF02518">
    <property type="entry name" value="HATPase_c"/>
    <property type="match status" value="1"/>
</dbReference>
<gene>
    <name evidence="17" type="primary">cph1</name>
    <name evidence="17" type="ordered locus">azo2456</name>
</gene>
<dbReference type="Gene3D" id="1.10.287.130">
    <property type="match status" value="1"/>
</dbReference>
<keyword evidence="6 14" id="KW-0812">Transmembrane</keyword>
<dbReference type="InterPro" id="IPR013656">
    <property type="entry name" value="PAS_4"/>
</dbReference>
<dbReference type="GO" id="GO:0005524">
    <property type="term" value="F:ATP binding"/>
    <property type="evidence" value="ECO:0007669"/>
    <property type="project" value="UniProtKB-KW"/>
</dbReference>
<evidence type="ECO:0000259" key="16">
    <source>
        <dbReference type="PROSITE" id="PS50113"/>
    </source>
</evidence>
<evidence type="ECO:0000256" key="6">
    <source>
        <dbReference type="ARBA" id="ARBA00022692"/>
    </source>
</evidence>
<accession>A1K8B8</accession>
<evidence type="ECO:0000256" key="12">
    <source>
        <dbReference type="ARBA" id="ARBA00023136"/>
    </source>
</evidence>
<dbReference type="PROSITE" id="PS50109">
    <property type="entry name" value="HIS_KIN"/>
    <property type="match status" value="1"/>
</dbReference>
<name>A1K8B8_AZOSB</name>
<dbReference type="RefSeq" id="WP_011766186.1">
    <property type="nucleotide sequence ID" value="NC_008702.1"/>
</dbReference>
<dbReference type="Pfam" id="PF13493">
    <property type="entry name" value="DUF4118"/>
    <property type="match status" value="1"/>
</dbReference>
<dbReference type="PRINTS" id="PR00344">
    <property type="entry name" value="BCTRLSENSOR"/>
</dbReference>
<protein>
    <recommendedName>
        <fullName evidence="3">histidine kinase</fullName>
        <ecNumber evidence="3">2.7.13.3</ecNumber>
    </recommendedName>
</protein>
<dbReference type="EMBL" id="AM406670">
    <property type="protein sequence ID" value="CAL95073.1"/>
    <property type="molecule type" value="Genomic_DNA"/>
</dbReference>
<evidence type="ECO:0000313" key="18">
    <source>
        <dbReference type="Proteomes" id="UP000002588"/>
    </source>
</evidence>
<dbReference type="eggNOG" id="COG4251">
    <property type="taxonomic scope" value="Bacteria"/>
</dbReference>
<dbReference type="InterPro" id="IPR036890">
    <property type="entry name" value="HATPase_C_sf"/>
</dbReference>
<evidence type="ECO:0000256" key="9">
    <source>
        <dbReference type="ARBA" id="ARBA00022840"/>
    </source>
</evidence>
<feature type="transmembrane region" description="Helical" evidence="14">
    <location>
        <begin position="174"/>
        <end position="191"/>
    </location>
</feature>
<dbReference type="Gene3D" id="3.30.565.10">
    <property type="entry name" value="Histidine kinase-like ATPase, C-terminal domain"/>
    <property type="match status" value="1"/>
</dbReference>
<dbReference type="InterPro" id="IPR000014">
    <property type="entry name" value="PAS"/>
</dbReference>
<evidence type="ECO:0000256" key="3">
    <source>
        <dbReference type="ARBA" id="ARBA00012438"/>
    </source>
</evidence>
<dbReference type="CDD" id="cd00130">
    <property type="entry name" value="PAS"/>
    <property type="match status" value="1"/>
</dbReference>
<evidence type="ECO:0000256" key="4">
    <source>
        <dbReference type="ARBA" id="ARBA00022553"/>
    </source>
</evidence>
<keyword evidence="9" id="KW-0067">ATP-binding</keyword>
<dbReference type="eggNOG" id="COG3829">
    <property type="taxonomic scope" value="Bacteria"/>
</dbReference>
<comment type="catalytic activity">
    <reaction evidence="1">
        <text>ATP + protein L-histidine = ADP + protein N-phospho-L-histidine.</text>
        <dbReference type="EC" id="2.7.13.3"/>
    </reaction>
</comment>
<evidence type="ECO:0000256" key="13">
    <source>
        <dbReference type="SAM" id="Coils"/>
    </source>
</evidence>
<dbReference type="AlphaFoldDB" id="A1K8B8"/>
<keyword evidence="12 14" id="KW-0472">Membrane</keyword>
<dbReference type="GO" id="GO:0030295">
    <property type="term" value="F:protein kinase activator activity"/>
    <property type="evidence" value="ECO:0007669"/>
    <property type="project" value="TreeGrafter"/>
</dbReference>
<dbReference type="SUPFAM" id="SSF55874">
    <property type="entry name" value="ATPase domain of HSP90 chaperone/DNA topoisomerase II/histidine kinase"/>
    <property type="match status" value="1"/>
</dbReference>
<dbReference type="SUPFAM" id="SSF55785">
    <property type="entry name" value="PYP-like sensor domain (PAS domain)"/>
    <property type="match status" value="1"/>
</dbReference>
<dbReference type="SMART" id="SM00387">
    <property type="entry name" value="HATPase_c"/>
    <property type="match status" value="1"/>
</dbReference>
<reference evidence="17 18" key="1">
    <citation type="journal article" date="2006" name="Nat. Biotechnol.">
        <title>Complete genome of the mutualistic, N2-fixing grass endophyte Azoarcus sp. strain BH72.</title>
        <authorList>
            <person name="Krause A."/>
            <person name="Ramakumar A."/>
            <person name="Bartels D."/>
            <person name="Battistoni F."/>
            <person name="Bekel T."/>
            <person name="Boch J."/>
            <person name="Boehm M."/>
            <person name="Friedrich F."/>
            <person name="Hurek T."/>
            <person name="Krause L."/>
            <person name="Linke B."/>
            <person name="McHardy A.C."/>
            <person name="Sarkar A."/>
            <person name="Schneiker S."/>
            <person name="Syed A.A."/>
            <person name="Thauer R."/>
            <person name="Vorhoelter F.-J."/>
            <person name="Weidner S."/>
            <person name="Puehler A."/>
            <person name="Reinhold-Hurek B."/>
            <person name="Kaiser O."/>
            <person name="Goesmann A."/>
        </authorList>
    </citation>
    <scope>NUCLEOTIDE SEQUENCE [LARGE SCALE GENOMIC DNA]</scope>
    <source>
        <strain evidence="17 18">BH72</strain>
    </source>
</reference>
<keyword evidence="10 14" id="KW-1133">Transmembrane helix</keyword>
<feature type="coiled-coil region" evidence="13">
    <location>
        <begin position="310"/>
        <end position="348"/>
    </location>
</feature>
<dbReference type="CDD" id="cd00082">
    <property type="entry name" value="HisKA"/>
    <property type="match status" value="1"/>
</dbReference>
<dbReference type="PANTHER" id="PTHR42878">
    <property type="entry name" value="TWO-COMPONENT HISTIDINE KINASE"/>
    <property type="match status" value="1"/>
</dbReference>
<dbReference type="GO" id="GO:0000155">
    <property type="term" value="F:phosphorelay sensor kinase activity"/>
    <property type="evidence" value="ECO:0007669"/>
    <property type="project" value="InterPro"/>
</dbReference>
<dbReference type="PROSITE" id="PS51318">
    <property type="entry name" value="TAT"/>
    <property type="match status" value="1"/>
</dbReference>
<evidence type="ECO:0000256" key="10">
    <source>
        <dbReference type="ARBA" id="ARBA00022989"/>
    </source>
</evidence>
<dbReference type="InterPro" id="IPR003594">
    <property type="entry name" value="HATPase_dom"/>
</dbReference>
<proteinExistence type="predicted"/>
<dbReference type="InterPro" id="IPR006311">
    <property type="entry name" value="TAT_signal"/>
</dbReference>
<organism evidence="17 18">
    <name type="scientific">Azoarcus sp. (strain BH72)</name>
    <dbReference type="NCBI Taxonomy" id="418699"/>
    <lineage>
        <taxon>Bacteria</taxon>
        <taxon>Pseudomonadati</taxon>
        <taxon>Pseudomonadota</taxon>
        <taxon>Betaproteobacteria</taxon>
        <taxon>Rhodocyclales</taxon>
        <taxon>Zoogloeaceae</taxon>
        <taxon>Azoarcus</taxon>
    </lineage>
</organism>
<feature type="transmembrane region" description="Helical" evidence="14">
    <location>
        <begin position="121"/>
        <end position="154"/>
    </location>
</feature>
<dbReference type="InterPro" id="IPR036097">
    <property type="entry name" value="HisK_dim/P_sf"/>
</dbReference>
<dbReference type="EC" id="2.7.13.3" evidence="3"/>
<keyword evidence="8" id="KW-0418">Kinase</keyword>
<evidence type="ECO:0000256" key="14">
    <source>
        <dbReference type="SAM" id="Phobius"/>
    </source>
</evidence>
<feature type="domain" description="PAC" evidence="16">
    <location>
        <begin position="274"/>
        <end position="326"/>
    </location>
</feature>
<dbReference type="Gene3D" id="3.30.450.20">
    <property type="entry name" value="PAS domain"/>
    <property type="match status" value="1"/>
</dbReference>
<feature type="transmembrane region" description="Helical" evidence="14">
    <location>
        <begin position="92"/>
        <end position="109"/>
    </location>
</feature>
<feature type="transmembrane region" description="Helical" evidence="14">
    <location>
        <begin position="7"/>
        <end position="25"/>
    </location>
</feature>
<feature type="domain" description="Histidine kinase" evidence="15">
    <location>
        <begin position="355"/>
        <end position="569"/>
    </location>
</feature>
<dbReference type="GO" id="GO:0000156">
    <property type="term" value="F:phosphorelay response regulator activity"/>
    <property type="evidence" value="ECO:0007669"/>
    <property type="project" value="TreeGrafter"/>
</dbReference>
<dbReference type="GO" id="GO:0007234">
    <property type="term" value="P:osmosensory signaling via phosphorelay pathway"/>
    <property type="evidence" value="ECO:0007669"/>
    <property type="project" value="TreeGrafter"/>
</dbReference>
<dbReference type="InterPro" id="IPR003661">
    <property type="entry name" value="HisK_dim/P_dom"/>
</dbReference>
<dbReference type="InterPro" id="IPR050351">
    <property type="entry name" value="BphY/WalK/GraS-like"/>
</dbReference>
<dbReference type="PROSITE" id="PS50113">
    <property type="entry name" value="PAC"/>
    <property type="match status" value="1"/>
</dbReference>
<dbReference type="SMART" id="SM00388">
    <property type="entry name" value="HisKA"/>
    <property type="match status" value="1"/>
</dbReference>
<dbReference type="KEGG" id="azo:azo2456"/>
<dbReference type="Proteomes" id="UP000002588">
    <property type="component" value="Chromosome"/>
</dbReference>
<dbReference type="SUPFAM" id="SSF47384">
    <property type="entry name" value="Homodimeric domain of signal transducing histidine kinase"/>
    <property type="match status" value="1"/>
</dbReference>
<sequence length="575" mass="62517">MSPRRRFILQATAAYAVLTLAWILISDRVIAALADVEQVMWLSSAKGVFYVVASSVGVGLMLRAVPPGTAGEGATLLDALTAGLSPDTVPRWVTYLFAGAASLIILVVRERLLDLYPASPMLVLFMLPITLSALFGGAGPGLLATLVAAVGVAYPMLPVARHVLVNAYGDVLDWGLLVASGLAVCLLSEVLRRSIARVEVHRRLLDTIISGTSDAIFVKDTRGRYLLANAAMATYARDEGRVLLGQDDTALLDGDSAAEVMKNDREIMLERQTRTLEEQLTTRGGRPLAFLVTKGPVLDDQGRAVGVFGIGHEITERKRAEAEIRDLNADLERRVGERTAELQSANRELEDLAYALTHNLRAPLRAINGFARLLLEGHAERLNAEARDELMQIQRAGGRMGDMLNGILALLRSTGKGLMRTEIDLSALVVRRLADLVEVEPERRLQSEVEPGLVVHGDPEMLQLAVLHLIDNAWKFTRGRNPAVIRLSGEAGPGFRRIYISDNGVGFDMAHAQRLFNPFQRLHREDEFQGLGIGLATVQRILRRHGGDIEARGAPGEGATFCIYLPDSNGSGDKS</sequence>
<evidence type="ECO:0000256" key="2">
    <source>
        <dbReference type="ARBA" id="ARBA00004141"/>
    </source>
</evidence>
<keyword evidence="18" id="KW-1185">Reference proteome</keyword>
<keyword evidence="11" id="KW-0902">Two-component regulatory system</keyword>
<dbReference type="Pfam" id="PF00512">
    <property type="entry name" value="HisKA"/>
    <property type="match status" value="1"/>
</dbReference>
<dbReference type="HOGENOM" id="CLU_473845_0_0_4"/>
<dbReference type="Pfam" id="PF08448">
    <property type="entry name" value="PAS_4"/>
    <property type="match status" value="1"/>
</dbReference>
<evidence type="ECO:0000256" key="7">
    <source>
        <dbReference type="ARBA" id="ARBA00022741"/>
    </source>
</evidence>
<dbReference type="InterPro" id="IPR038318">
    <property type="entry name" value="KdpD_sf"/>
</dbReference>
<evidence type="ECO:0000313" key="17">
    <source>
        <dbReference type="EMBL" id="CAL95073.1"/>
    </source>
</evidence>
<keyword evidence="5 17" id="KW-0808">Transferase</keyword>
<evidence type="ECO:0000256" key="5">
    <source>
        <dbReference type="ARBA" id="ARBA00022679"/>
    </source>
</evidence>
<evidence type="ECO:0000256" key="8">
    <source>
        <dbReference type="ARBA" id="ARBA00022777"/>
    </source>
</evidence>
<keyword evidence="4" id="KW-0597">Phosphoprotein</keyword>
<dbReference type="InterPro" id="IPR035965">
    <property type="entry name" value="PAS-like_dom_sf"/>
</dbReference>
<evidence type="ECO:0000256" key="11">
    <source>
        <dbReference type="ARBA" id="ARBA00023012"/>
    </source>
</evidence>